<protein>
    <submittedName>
        <fullName evidence="1">Uncharacterized protein</fullName>
    </submittedName>
</protein>
<keyword evidence="2" id="KW-1185">Reference proteome</keyword>
<name>A0A075K2N3_9GAMM</name>
<dbReference type="PATRIC" id="fig|1217721.7.peg.2776"/>
<accession>A0A075K2N3</accession>
<dbReference type="Proteomes" id="UP000027987">
    <property type="component" value="Chromosome"/>
</dbReference>
<dbReference type="AlphaFoldDB" id="A0A075K2N3"/>
<reference evidence="1 2" key="1">
    <citation type="submission" date="2014-07" db="EMBL/GenBank/DDBJ databases">
        <title>Complete Genome Sequence of Dyella japonica Strain A8 Isolated from Malaysian Tropical Soil.</title>
        <authorList>
            <person name="Hui R.K.H."/>
            <person name="Chen J.-W."/>
            <person name="Chan K.-G."/>
            <person name="Leung F.C.C."/>
        </authorList>
    </citation>
    <scope>NUCLEOTIDE SEQUENCE [LARGE SCALE GENOMIC DNA]</scope>
    <source>
        <strain evidence="1 2">A8</strain>
    </source>
</reference>
<dbReference type="KEGG" id="dja:HY57_13460"/>
<sequence>MKQKIESTFVADGVTWEYEAWFEHDSAGKVVAAVRHRRKPGTGEAATARWAPSAHITLPQPHGYTLGHLAYAHFSGVLGWPVEPSDFDTSG</sequence>
<organism evidence="1 2">
    <name type="scientific">Dyella japonica A8</name>
    <dbReference type="NCBI Taxonomy" id="1217721"/>
    <lineage>
        <taxon>Bacteria</taxon>
        <taxon>Pseudomonadati</taxon>
        <taxon>Pseudomonadota</taxon>
        <taxon>Gammaproteobacteria</taxon>
        <taxon>Lysobacterales</taxon>
        <taxon>Rhodanobacteraceae</taxon>
        <taxon>Dyella</taxon>
    </lineage>
</organism>
<evidence type="ECO:0000313" key="1">
    <source>
        <dbReference type="EMBL" id="AIF48190.1"/>
    </source>
</evidence>
<gene>
    <name evidence="1" type="ORF">HY57_13460</name>
</gene>
<proteinExistence type="predicted"/>
<dbReference type="EMBL" id="CP008884">
    <property type="protein sequence ID" value="AIF48190.1"/>
    <property type="molecule type" value="Genomic_DNA"/>
</dbReference>
<evidence type="ECO:0000313" key="2">
    <source>
        <dbReference type="Proteomes" id="UP000027987"/>
    </source>
</evidence>
<dbReference type="HOGENOM" id="CLU_2422228_0_0_6"/>